<evidence type="ECO:0000313" key="4">
    <source>
        <dbReference type="Proteomes" id="UP000451565"/>
    </source>
</evidence>
<dbReference type="InterPro" id="IPR008900">
    <property type="entry name" value="Zot_N"/>
</dbReference>
<keyword evidence="1" id="KW-1133">Transmembrane helix</keyword>
<dbReference type="OrthoDB" id="8809170at2"/>
<dbReference type="Pfam" id="PF05707">
    <property type="entry name" value="Zot"/>
    <property type="match status" value="1"/>
</dbReference>
<dbReference type="Proteomes" id="UP000451565">
    <property type="component" value="Unassembled WGS sequence"/>
</dbReference>
<dbReference type="AlphaFoldDB" id="A0A843YRA2"/>
<protein>
    <submittedName>
        <fullName evidence="3">Zonular occludens toxin</fullName>
    </submittedName>
</protein>
<organism evidence="3 4">
    <name type="scientific">Glaciimonas soli</name>
    <dbReference type="NCBI Taxonomy" id="2590999"/>
    <lineage>
        <taxon>Bacteria</taxon>
        <taxon>Pseudomonadati</taxon>
        <taxon>Pseudomonadota</taxon>
        <taxon>Betaproteobacteria</taxon>
        <taxon>Burkholderiales</taxon>
        <taxon>Oxalobacteraceae</taxon>
        <taxon>Glaciimonas</taxon>
    </lineage>
</organism>
<dbReference type="Gene3D" id="3.40.50.300">
    <property type="entry name" value="P-loop containing nucleotide triphosphate hydrolases"/>
    <property type="match status" value="1"/>
</dbReference>
<dbReference type="RefSeq" id="WP_153232858.1">
    <property type="nucleotide sequence ID" value="NZ_WINI01000001.1"/>
</dbReference>
<comment type="caution">
    <text evidence="3">The sequence shown here is derived from an EMBL/GenBank/DDBJ whole genome shotgun (WGS) entry which is preliminary data.</text>
</comment>
<dbReference type="EMBL" id="WINI01000001">
    <property type="protein sequence ID" value="MQQ99255.1"/>
    <property type="molecule type" value="Genomic_DNA"/>
</dbReference>
<reference evidence="3 4" key="1">
    <citation type="submission" date="2019-10" db="EMBL/GenBank/DDBJ databases">
        <title>Glaciimonas soli sp. nov., a psychrophilic bacterium isolated from the forest soil of a high elevation mountain in Taiwan.</title>
        <authorList>
            <person name="Wang L.-T."/>
            <person name="Shieh W.Y."/>
        </authorList>
    </citation>
    <scope>NUCLEOTIDE SEQUENCE [LARGE SCALE GENOMIC DNA]</scope>
    <source>
        <strain evidence="3 4">GS1</strain>
    </source>
</reference>
<name>A0A843YRA2_9BURK</name>
<feature type="transmembrane region" description="Helical" evidence="1">
    <location>
        <begin position="191"/>
        <end position="209"/>
    </location>
</feature>
<keyword evidence="1" id="KW-0472">Membrane</keyword>
<keyword evidence="1" id="KW-0812">Transmembrane</keyword>
<gene>
    <name evidence="3" type="ORF">GEV47_00965</name>
</gene>
<sequence>MLNLFTGLPGNGKTLYTLWYVKKWIEKENAERAKEGKELREIFYHGISNLMLPWTKIDPQKWMDCPPGSVIVIDEAQFVFEKKPNGSKLPAFYEQLAVHRHKGFDIVLITQNPSLVDNFVRKLVGKHLHIVRTFGMERAVVHEWMSVRESPERPSNRRDSIQHKWGYPKEVYAYYKSAEQHTVKRNIPMKVWGFGLVLIILACLVYYIYGSIQKKIHPDKALPAGAVAQQQVQGGVAHASYKNAVEDAHQFLFDRTPRVNGLPQTAPRYDEITKPTTAPYPASCVSNPKKCTCYTQQATPINVPEILCRDIVARGYFLDFDDKAGERNQMGKGSFAASDEIAKHSKEKPSYQLNEPLSKDVLSRGGFGEIDGDGYGVLATHTGGTQAIKSKL</sequence>
<evidence type="ECO:0000259" key="2">
    <source>
        <dbReference type="Pfam" id="PF05707"/>
    </source>
</evidence>
<evidence type="ECO:0000256" key="1">
    <source>
        <dbReference type="SAM" id="Phobius"/>
    </source>
</evidence>
<evidence type="ECO:0000313" key="3">
    <source>
        <dbReference type="EMBL" id="MQQ99255.1"/>
    </source>
</evidence>
<proteinExistence type="predicted"/>
<keyword evidence="4" id="KW-1185">Reference proteome</keyword>
<accession>A0A843YRA2</accession>
<dbReference type="InterPro" id="IPR027417">
    <property type="entry name" value="P-loop_NTPase"/>
</dbReference>
<feature type="domain" description="Zona occludens toxin N-terminal" evidence="2">
    <location>
        <begin position="61"/>
        <end position="181"/>
    </location>
</feature>